<dbReference type="Proteomes" id="UP000321523">
    <property type="component" value="Unassembled WGS sequence"/>
</dbReference>
<gene>
    <name evidence="2" type="ORF">SAE02_59490</name>
</gene>
<organism evidence="2 3">
    <name type="scientific">Skermanella aerolata</name>
    <dbReference type="NCBI Taxonomy" id="393310"/>
    <lineage>
        <taxon>Bacteria</taxon>
        <taxon>Pseudomonadati</taxon>
        <taxon>Pseudomonadota</taxon>
        <taxon>Alphaproteobacteria</taxon>
        <taxon>Rhodospirillales</taxon>
        <taxon>Azospirillaceae</taxon>
        <taxon>Skermanella</taxon>
    </lineage>
</organism>
<dbReference type="InterPro" id="IPR003251">
    <property type="entry name" value="Rr_diiron-bd_dom"/>
</dbReference>
<evidence type="ECO:0000313" key="2">
    <source>
        <dbReference type="EMBL" id="GEO41801.1"/>
    </source>
</evidence>
<name>A0A512DZ96_9PROT</name>
<evidence type="ECO:0000313" key="3">
    <source>
        <dbReference type="Proteomes" id="UP000321523"/>
    </source>
</evidence>
<dbReference type="CDD" id="cd01045">
    <property type="entry name" value="Ferritin_like_AB"/>
    <property type="match status" value="1"/>
</dbReference>
<dbReference type="EMBL" id="BJYZ01000031">
    <property type="protein sequence ID" value="GEO41801.1"/>
    <property type="molecule type" value="Genomic_DNA"/>
</dbReference>
<dbReference type="GO" id="GO:0016491">
    <property type="term" value="F:oxidoreductase activity"/>
    <property type="evidence" value="ECO:0007669"/>
    <property type="project" value="InterPro"/>
</dbReference>
<accession>A0A512DZ96</accession>
<feature type="domain" description="Rubrerythrin diiron-binding" evidence="1">
    <location>
        <begin position="4"/>
        <end position="132"/>
    </location>
</feature>
<proteinExistence type="predicted"/>
<dbReference type="InterPro" id="IPR012347">
    <property type="entry name" value="Ferritin-like"/>
</dbReference>
<dbReference type="Gene3D" id="1.20.1260.10">
    <property type="match status" value="1"/>
</dbReference>
<dbReference type="AlphaFoldDB" id="A0A512DZ96"/>
<sequence length="286" mass="31238">MALAEAQERRAAMRYDQLAALMDRFGSRETAALFRRLAAMEREHVEALAGWGGSAAPQGKIPDGMGEGTAIDSDEVPASLTPYRALAIAVRNEERAFSLLTYVAAHAGTSEIRARAEALALEELQHVALLRAQRRRAFHVERHDARDHERDIEAAIRSTADLRKVAGKLLSRVLETHEGLARELVAIGDQRRAGMMSRLAADELAEVRRLGIRYSGSEAQTAGKDGTTGSAAPYSDAMRPVEDMVDILLAVAERSKDEGVVREAQRLSGLVITWLAELRAYLEATA</sequence>
<protein>
    <recommendedName>
        <fullName evidence="1">Rubrerythrin diiron-binding domain-containing protein</fullName>
    </recommendedName>
</protein>
<evidence type="ECO:0000259" key="1">
    <source>
        <dbReference type="Pfam" id="PF02915"/>
    </source>
</evidence>
<keyword evidence="3" id="KW-1185">Reference proteome</keyword>
<dbReference type="SUPFAM" id="SSF47240">
    <property type="entry name" value="Ferritin-like"/>
    <property type="match status" value="1"/>
</dbReference>
<dbReference type="InterPro" id="IPR009078">
    <property type="entry name" value="Ferritin-like_SF"/>
</dbReference>
<dbReference type="GO" id="GO:0046872">
    <property type="term" value="F:metal ion binding"/>
    <property type="evidence" value="ECO:0007669"/>
    <property type="project" value="InterPro"/>
</dbReference>
<dbReference type="Pfam" id="PF02915">
    <property type="entry name" value="Rubrerythrin"/>
    <property type="match status" value="1"/>
</dbReference>
<comment type="caution">
    <text evidence="2">The sequence shown here is derived from an EMBL/GenBank/DDBJ whole genome shotgun (WGS) entry which is preliminary data.</text>
</comment>
<reference evidence="2 3" key="1">
    <citation type="submission" date="2019-07" db="EMBL/GenBank/DDBJ databases">
        <title>Whole genome shotgun sequence of Skermanella aerolata NBRC 106429.</title>
        <authorList>
            <person name="Hosoyama A."/>
            <person name="Uohara A."/>
            <person name="Ohji S."/>
            <person name="Ichikawa N."/>
        </authorList>
    </citation>
    <scope>NUCLEOTIDE SEQUENCE [LARGE SCALE GENOMIC DNA]</scope>
    <source>
        <strain evidence="2 3">NBRC 106429</strain>
    </source>
</reference>